<gene>
    <name evidence="3" type="ORF">MKZ38_003018</name>
</gene>
<evidence type="ECO:0000256" key="1">
    <source>
        <dbReference type="SAM" id="MobiDB-lite"/>
    </source>
</evidence>
<dbReference type="Pfam" id="PF07039">
    <property type="entry name" value="SGF29_Tudor"/>
    <property type="match status" value="1"/>
</dbReference>
<comment type="caution">
    <text evidence="3">The sequence shown here is derived from an EMBL/GenBank/DDBJ whole genome shotgun (WGS) entry which is preliminary data.</text>
</comment>
<dbReference type="InterPro" id="IPR047288">
    <property type="entry name" value="Tudor_SGF29_rpt1"/>
</dbReference>
<evidence type="ECO:0000259" key="2">
    <source>
        <dbReference type="PROSITE" id="PS51518"/>
    </source>
</evidence>
<dbReference type="AlphaFoldDB" id="A0AAD5RNV9"/>
<protein>
    <recommendedName>
        <fullName evidence="2">SGF29 C-terminal domain-containing protein</fullName>
    </recommendedName>
</protein>
<dbReference type="Gene3D" id="2.30.30.140">
    <property type="match status" value="1"/>
</dbReference>
<sequence>MSQRNRGRGSNRNNGSDIGEEVDLWKNCQTGLHNVVDIFNEHADNAQKIHDLDKIVASNKKAHSQGFQDTRNQLEQTIRAGVRMCERDKLSNQSSQLKELIEHLTVLKGIQEAKEKNSDPNPAPPSRTGSRLNRTERAEHKVKEDKDLYGDYEGALGSSPGPRMGKIGASSERGPKNDTRGGTPIPRVLSEGPESLPGSVGGDWGKNSSRTKITFAKDEEVAFRPKPTGSEQTDWILGIVQQVLGDGKSRRYKVLDPEPDDVTGKPKEYRTSASSMIPITSAANATPLPEWDNGKTVLALYPGTTTFYKAEVMITDDQGKVHLRFEGEENTTTMQMVERRYVVEYRG</sequence>
<accession>A0AAD5RNV9</accession>
<proteinExistence type="predicted"/>
<dbReference type="InterPro" id="IPR010750">
    <property type="entry name" value="SGF29_tudor-like_dom"/>
</dbReference>
<dbReference type="PANTHER" id="PTHR21539:SF0">
    <property type="entry name" value="SAGA-ASSOCIATED FACTOR 29"/>
    <property type="match status" value="1"/>
</dbReference>
<feature type="region of interest" description="Disordered" evidence="1">
    <location>
        <begin position="112"/>
        <end position="207"/>
    </location>
</feature>
<feature type="domain" description="SGF29 C-terminal" evidence="2">
    <location>
        <begin position="211"/>
        <end position="347"/>
    </location>
</feature>
<dbReference type="InterPro" id="IPR037802">
    <property type="entry name" value="SGF29"/>
</dbReference>
<name>A0AAD5RNV9_9PEZI</name>
<dbReference type="CDD" id="cd20393">
    <property type="entry name" value="Tudor_SGF29_rpt1"/>
    <property type="match status" value="1"/>
</dbReference>
<dbReference type="EMBL" id="JAKWBI020000195">
    <property type="protein sequence ID" value="KAJ2899524.1"/>
    <property type="molecule type" value="Genomic_DNA"/>
</dbReference>
<dbReference type="PANTHER" id="PTHR21539">
    <property type="entry name" value="SAGA-ASSOCIATED FACTOR 29"/>
    <property type="match status" value="1"/>
</dbReference>
<organism evidence="3 4">
    <name type="scientific">Zalerion maritima</name>
    <dbReference type="NCBI Taxonomy" id="339359"/>
    <lineage>
        <taxon>Eukaryota</taxon>
        <taxon>Fungi</taxon>
        <taxon>Dikarya</taxon>
        <taxon>Ascomycota</taxon>
        <taxon>Pezizomycotina</taxon>
        <taxon>Sordariomycetes</taxon>
        <taxon>Lulworthiomycetidae</taxon>
        <taxon>Lulworthiales</taxon>
        <taxon>Lulworthiaceae</taxon>
        <taxon>Zalerion</taxon>
    </lineage>
</organism>
<dbReference type="GO" id="GO:0000124">
    <property type="term" value="C:SAGA complex"/>
    <property type="evidence" value="ECO:0007669"/>
    <property type="project" value="InterPro"/>
</dbReference>
<evidence type="ECO:0000313" key="4">
    <source>
        <dbReference type="Proteomes" id="UP001201980"/>
    </source>
</evidence>
<reference evidence="3" key="1">
    <citation type="submission" date="2022-07" db="EMBL/GenBank/DDBJ databases">
        <title>Draft genome sequence of Zalerion maritima ATCC 34329, a (micro)plastics degrading marine fungus.</title>
        <authorList>
            <person name="Paco A."/>
            <person name="Goncalves M.F.M."/>
            <person name="Rocha-Santos T.A.P."/>
            <person name="Alves A."/>
        </authorList>
    </citation>
    <scope>NUCLEOTIDE SEQUENCE</scope>
    <source>
        <strain evidence="3">ATCC 34329</strain>
    </source>
</reference>
<keyword evidence="4" id="KW-1185">Reference proteome</keyword>
<evidence type="ECO:0000313" key="3">
    <source>
        <dbReference type="EMBL" id="KAJ2899524.1"/>
    </source>
</evidence>
<feature type="compositionally biased region" description="Basic and acidic residues" evidence="1">
    <location>
        <begin position="133"/>
        <end position="149"/>
    </location>
</feature>
<dbReference type="PROSITE" id="PS51518">
    <property type="entry name" value="SGF29_C"/>
    <property type="match status" value="1"/>
</dbReference>
<dbReference type="Proteomes" id="UP001201980">
    <property type="component" value="Unassembled WGS sequence"/>
</dbReference>